<feature type="coiled-coil region" evidence="1">
    <location>
        <begin position="424"/>
        <end position="474"/>
    </location>
</feature>
<feature type="compositionally biased region" description="Basic and acidic residues" evidence="2">
    <location>
        <begin position="671"/>
        <end position="680"/>
    </location>
</feature>
<gene>
    <name evidence="3" type="ORF">EJ05DRAFT_478503</name>
</gene>
<name>A0A6A6W037_9PEZI</name>
<evidence type="ECO:0000256" key="1">
    <source>
        <dbReference type="SAM" id="Coils"/>
    </source>
</evidence>
<feature type="compositionally biased region" description="Polar residues" evidence="2">
    <location>
        <begin position="1"/>
        <end position="10"/>
    </location>
</feature>
<dbReference type="RefSeq" id="XP_033597960.1">
    <property type="nucleotide sequence ID" value="XM_033744470.1"/>
</dbReference>
<protein>
    <submittedName>
        <fullName evidence="3">Uncharacterized protein</fullName>
    </submittedName>
</protein>
<evidence type="ECO:0000256" key="2">
    <source>
        <dbReference type="SAM" id="MobiDB-lite"/>
    </source>
</evidence>
<sequence>MPPERQNNANPARPLMPTLASSRTARTPITPRLAAAAQPTTGGMRRNDRSDITSAPNTILPSSSVTPANKKSLNSNITPRSSDRRSRAGSTQSTSNDASIHSPPMASRPVSGFDGYRRDTGNSYTGSSLAAAAPVGGGRSRSVIGPGSAQAGKMRSRSPHSTLSGIAGSESGAREDQSMFFHADEARSQRAAVAPPVPSAPVQKKPTFFYADGRRETGFVEPVGVPSPPLSSLGRNNLSPPSQFFLASDAPVCKPSSIHPAASPPSALPEPNIQAPQSRALALRSPSPEKINIHLSYRKGASQIMRPNGHRPSPVSILSSEHLTRRRSSTDSPLAKSSHAKTSSLSSIDSINSPPRLHEGKVESTSPTTPLRANIAKNFTEKSTGRPSLDSNLSLPSESQVAMSEDHVSGPQSPTAPLQSGNSLQKMNELAANARRERKVLDLEISNSSLLAINRQLEREVRKQKAELRRYRRLSRAGRFSTSTARTSSGEYFDIDDSESLDILNEVDEDAEEDEDEEQSLSESSAEDEDLSPDALAERDARHAFKDEKRLQLDLSRHKELLVDSQKMNQSLKRCLGWTEELIAEGRKALEYKVKVSDVKLGGRVLQATEHENDYNDDDEENDPTIGSGGALLSPWIPSSEMQEDQINALLTSINAARTDRDSGIELELPQTRKDQLELS</sequence>
<reference evidence="3" key="1">
    <citation type="journal article" date="2020" name="Stud. Mycol.">
        <title>101 Dothideomycetes genomes: a test case for predicting lifestyles and emergence of pathogens.</title>
        <authorList>
            <person name="Haridas S."/>
            <person name="Albert R."/>
            <person name="Binder M."/>
            <person name="Bloem J."/>
            <person name="Labutti K."/>
            <person name="Salamov A."/>
            <person name="Andreopoulos B."/>
            <person name="Baker S."/>
            <person name="Barry K."/>
            <person name="Bills G."/>
            <person name="Bluhm B."/>
            <person name="Cannon C."/>
            <person name="Castanera R."/>
            <person name="Culley D."/>
            <person name="Daum C."/>
            <person name="Ezra D."/>
            <person name="Gonzalez J."/>
            <person name="Henrissat B."/>
            <person name="Kuo A."/>
            <person name="Liang C."/>
            <person name="Lipzen A."/>
            <person name="Lutzoni F."/>
            <person name="Magnuson J."/>
            <person name="Mondo S."/>
            <person name="Nolan M."/>
            <person name="Ohm R."/>
            <person name="Pangilinan J."/>
            <person name="Park H.-J."/>
            <person name="Ramirez L."/>
            <person name="Alfaro M."/>
            <person name="Sun H."/>
            <person name="Tritt A."/>
            <person name="Yoshinaga Y."/>
            <person name="Zwiers L.-H."/>
            <person name="Turgeon B."/>
            <person name="Goodwin S."/>
            <person name="Spatafora J."/>
            <person name="Crous P."/>
            <person name="Grigoriev I."/>
        </authorList>
    </citation>
    <scope>NUCLEOTIDE SEQUENCE</scope>
    <source>
        <strain evidence="3">CBS 121739</strain>
    </source>
</reference>
<feature type="region of interest" description="Disordered" evidence="2">
    <location>
        <begin position="508"/>
        <end position="534"/>
    </location>
</feature>
<feature type="compositionally biased region" description="Acidic residues" evidence="2">
    <location>
        <begin position="508"/>
        <end position="532"/>
    </location>
</feature>
<dbReference type="GeneID" id="54485524"/>
<dbReference type="EMBL" id="ML996577">
    <property type="protein sequence ID" value="KAF2755509.1"/>
    <property type="molecule type" value="Genomic_DNA"/>
</dbReference>
<feature type="compositionally biased region" description="Polar residues" evidence="2">
    <location>
        <begin position="52"/>
        <end position="80"/>
    </location>
</feature>
<dbReference type="OrthoDB" id="2555519at2759"/>
<feature type="region of interest" description="Disordered" evidence="2">
    <location>
        <begin position="661"/>
        <end position="680"/>
    </location>
</feature>
<feature type="compositionally biased region" description="Low complexity" evidence="2">
    <location>
        <begin position="334"/>
        <end position="353"/>
    </location>
</feature>
<evidence type="ECO:0000313" key="4">
    <source>
        <dbReference type="Proteomes" id="UP000799437"/>
    </source>
</evidence>
<feature type="region of interest" description="Disordered" evidence="2">
    <location>
        <begin position="255"/>
        <end position="423"/>
    </location>
</feature>
<dbReference type="Proteomes" id="UP000799437">
    <property type="component" value="Unassembled WGS sequence"/>
</dbReference>
<dbReference type="PANTHER" id="PTHR38701:SF1">
    <property type="entry name" value="UP-REGULATED DURING SEPTATION PROTEIN 1 DOMAIN-CONTAINING PROTEIN"/>
    <property type="match status" value="1"/>
</dbReference>
<keyword evidence="1" id="KW-0175">Coiled coil</keyword>
<feature type="compositionally biased region" description="Polar residues" evidence="2">
    <location>
        <begin position="88"/>
        <end position="99"/>
    </location>
</feature>
<feature type="compositionally biased region" description="Basic and acidic residues" evidence="2">
    <location>
        <begin position="172"/>
        <end position="188"/>
    </location>
</feature>
<feature type="compositionally biased region" description="Low complexity" evidence="2">
    <location>
        <begin position="189"/>
        <end position="204"/>
    </location>
</feature>
<feature type="region of interest" description="Disordered" evidence="2">
    <location>
        <begin position="1"/>
        <end position="204"/>
    </location>
</feature>
<accession>A0A6A6W037</accession>
<dbReference type="AlphaFoldDB" id="A0A6A6W037"/>
<proteinExistence type="predicted"/>
<keyword evidence="4" id="KW-1185">Reference proteome</keyword>
<feature type="compositionally biased region" description="Polar residues" evidence="2">
    <location>
        <begin position="410"/>
        <end position="423"/>
    </location>
</feature>
<organism evidence="3 4">
    <name type="scientific">Pseudovirgaria hyperparasitica</name>
    <dbReference type="NCBI Taxonomy" id="470096"/>
    <lineage>
        <taxon>Eukaryota</taxon>
        <taxon>Fungi</taxon>
        <taxon>Dikarya</taxon>
        <taxon>Ascomycota</taxon>
        <taxon>Pezizomycotina</taxon>
        <taxon>Dothideomycetes</taxon>
        <taxon>Dothideomycetes incertae sedis</taxon>
        <taxon>Acrospermales</taxon>
        <taxon>Acrospermaceae</taxon>
        <taxon>Pseudovirgaria</taxon>
    </lineage>
</organism>
<evidence type="ECO:0000313" key="3">
    <source>
        <dbReference type="EMBL" id="KAF2755509.1"/>
    </source>
</evidence>
<dbReference type="PANTHER" id="PTHR38701">
    <property type="entry name" value="CHROMOSOME 8, WHOLE GENOME SHOTGUN SEQUENCE"/>
    <property type="match status" value="1"/>
</dbReference>
<feature type="compositionally biased region" description="Polar residues" evidence="2">
    <location>
        <begin position="385"/>
        <end position="402"/>
    </location>
</feature>